<name>A0A410X0P9_9BACL</name>
<dbReference type="Proteomes" id="UP001527202">
    <property type="component" value="Unassembled WGS sequence"/>
</dbReference>
<evidence type="ECO:0000313" key="6">
    <source>
        <dbReference type="Proteomes" id="UP001527202"/>
    </source>
</evidence>
<proteinExistence type="predicted"/>
<evidence type="ECO:0000259" key="2">
    <source>
        <dbReference type="Pfam" id="PF04492"/>
    </source>
</evidence>
<dbReference type="GO" id="GO:0006260">
    <property type="term" value="P:DNA replication"/>
    <property type="evidence" value="ECO:0007669"/>
    <property type="project" value="InterPro"/>
</dbReference>
<feature type="region of interest" description="Disordered" evidence="1">
    <location>
        <begin position="288"/>
        <end position="339"/>
    </location>
</feature>
<feature type="compositionally biased region" description="Polar residues" evidence="1">
    <location>
        <begin position="315"/>
        <end position="339"/>
    </location>
</feature>
<dbReference type="Proteomes" id="UP000288943">
    <property type="component" value="Chromosome"/>
</dbReference>
<feature type="region of interest" description="Disordered" evidence="1">
    <location>
        <begin position="139"/>
        <end position="180"/>
    </location>
</feature>
<dbReference type="GeneID" id="95377416"/>
<keyword evidence="6" id="KW-1185">Reference proteome</keyword>
<reference evidence="4 5" key="1">
    <citation type="submission" date="2018-01" db="EMBL/GenBank/DDBJ databases">
        <title>The whole genome sequencing and assembly of Paenibacillus chitinolyticus KCCM 41400 strain.</title>
        <authorList>
            <person name="Kim J.-Y."/>
            <person name="Park M.-K."/>
            <person name="Lee Y.-J."/>
            <person name="Yi H."/>
            <person name="Bahn Y.-S."/>
            <person name="Kim J.F."/>
            <person name="Lee D.-W."/>
        </authorList>
    </citation>
    <scope>NUCLEOTIDE SEQUENCE [LARGE SCALE GENOMIC DNA]</scope>
    <source>
        <strain evidence="4 5">KCCM 41400</strain>
    </source>
</reference>
<dbReference type="EMBL" id="CP026520">
    <property type="protein sequence ID" value="QAV20143.1"/>
    <property type="molecule type" value="Genomic_DNA"/>
</dbReference>
<reference evidence="3 6" key="2">
    <citation type="submission" date="2022-05" db="EMBL/GenBank/DDBJ databases">
        <title>Genome Sequencing of Bee-Associated Microbes.</title>
        <authorList>
            <person name="Dunlap C."/>
        </authorList>
    </citation>
    <scope>NUCLEOTIDE SEQUENCE [LARGE SCALE GENOMIC DNA]</scope>
    <source>
        <strain evidence="3 6">NRRL B-23120</strain>
    </source>
</reference>
<dbReference type="Gene3D" id="1.10.10.10">
    <property type="entry name" value="Winged helix-like DNA-binding domain superfamily/Winged helix DNA-binding domain"/>
    <property type="match status" value="1"/>
</dbReference>
<sequence>MANPQVENGFVSVANELWDEIIRRNFTKRQKDILYFVLRLSYGCRNKSAFVPKLKDFELCGVGKTHITNELKYLVECRVIAWDKAECAFAINKDYEKWQVSPVAGWNREEFNNLIHQNLAKKLPKQEHEIPEKVTEIVTSENNGYRNSNQQVTETVTEELPKQEPLSGLNPCGSKAEGVSKDSIKDSIKNNITTTDIEPAESDPLIQIQDAYCDLHEKLPFNLSQKDLSLMREVVELEIPAQFVIKTMQDTFALKKRRATENVVPFKKPSSFTYYENPILDAWRNHQDKIKPFPKGGQSNVQVNAGDASTRRTDSQNPAPESNKTGWIRTSRNADLQVR</sequence>
<protein>
    <submittedName>
        <fullName evidence="3">Replication protein</fullName>
    </submittedName>
</protein>
<dbReference type="InterPro" id="IPR036388">
    <property type="entry name" value="WH-like_DNA-bd_sf"/>
</dbReference>
<feature type="compositionally biased region" description="Polar residues" evidence="1">
    <location>
        <begin position="139"/>
        <end position="155"/>
    </location>
</feature>
<evidence type="ECO:0000313" key="3">
    <source>
        <dbReference type="EMBL" id="MCY9599681.1"/>
    </source>
</evidence>
<evidence type="ECO:0000313" key="4">
    <source>
        <dbReference type="EMBL" id="QAV20143.1"/>
    </source>
</evidence>
<feature type="domain" description="Bacteriophage lambda Replication protein O N-terminal" evidence="2">
    <location>
        <begin position="5"/>
        <end position="98"/>
    </location>
</feature>
<dbReference type="RefSeq" id="WP_053228763.1">
    <property type="nucleotide sequence ID" value="NZ_CP026520.1"/>
</dbReference>
<organism evidence="4 5">
    <name type="scientific">Paenibacillus chitinolyticus</name>
    <dbReference type="NCBI Taxonomy" id="79263"/>
    <lineage>
        <taxon>Bacteria</taxon>
        <taxon>Bacillati</taxon>
        <taxon>Bacillota</taxon>
        <taxon>Bacilli</taxon>
        <taxon>Bacillales</taxon>
        <taxon>Paenibacillaceae</taxon>
        <taxon>Paenibacillus</taxon>
    </lineage>
</organism>
<gene>
    <name evidence="3" type="ORF">M5X16_28450</name>
    <name evidence="4" type="ORF">PC41400_21730</name>
</gene>
<accession>A0A410X0P9</accession>
<dbReference type="KEGG" id="pchi:PC41400_21730"/>
<evidence type="ECO:0000313" key="5">
    <source>
        <dbReference type="Proteomes" id="UP000288943"/>
    </source>
</evidence>
<dbReference type="AlphaFoldDB" id="A0A410X0P9"/>
<evidence type="ECO:0000256" key="1">
    <source>
        <dbReference type="SAM" id="MobiDB-lite"/>
    </source>
</evidence>
<dbReference type="Pfam" id="PF04492">
    <property type="entry name" value="Phage_rep_O"/>
    <property type="match status" value="1"/>
</dbReference>
<dbReference type="InterPro" id="IPR006497">
    <property type="entry name" value="Phage_lambda_VrpO_N"/>
</dbReference>
<dbReference type="OrthoDB" id="1821976at2"/>
<dbReference type="EMBL" id="JAMDMJ010000054">
    <property type="protein sequence ID" value="MCY9599681.1"/>
    <property type="molecule type" value="Genomic_DNA"/>
</dbReference>